<proteinExistence type="predicted"/>
<reference evidence="2 3" key="1">
    <citation type="submission" date="2023-09" db="EMBL/GenBank/DDBJ databases">
        <title>Pyrofollis japonicus gen. nov. sp. nov., a novel member of the family Pyrodictiaceae isolated from the Iheya North hydrothermal field.</title>
        <authorList>
            <person name="Miyazaki U."/>
            <person name="Sanari M."/>
            <person name="Tame A."/>
            <person name="Kitajima M."/>
            <person name="Okamoto A."/>
            <person name="Sawayama S."/>
            <person name="Miyazaki J."/>
            <person name="Takai K."/>
            <person name="Nakagawa S."/>
        </authorList>
    </citation>
    <scope>NUCLEOTIDE SEQUENCE [LARGE SCALE GENOMIC DNA]</scope>
    <source>
        <strain evidence="2 3">AV2</strain>
    </source>
</reference>
<protein>
    <submittedName>
        <fullName evidence="2">Metallophosphoesterase</fullName>
    </submittedName>
</protein>
<dbReference type="InterPro" id="IPR029052">
    <property type="entry name" value="Metallo-depent_PP-like"/>
</dbReference>
<evidence type="ECO:0000313" key="2">
    <source>
        <dbReference type="EMBL" id="BES82634.1"/>
    </source>
</evidence>
<sequence length="230" mass="24750">MMRILIVSDMHGSLGKVKRLASIRRELTVVAGDISRCGSIEEAKAVLGELARQSPVAWIPGNCDSPELVRVSIANAECIHMKVYRFKELVLAGVGGSIYTPFGTPFEYSEEEYSGMLAELKEEIKKNSNGGKVVLVSHTPPYMSGLDRVRGGAYVGSPSLRKLIAEARPLLVATGHIHEAWGVASVEGVLAVNPGPLEAGKYAIVDIDPAENMVRVRLARLTESPAADEL</sequence>
<dbReference type="Gene3D" id="3.60.21.10">
    <property type="match status" value="1"/>
</dbReference>
<dbReference type="InterPro" id="IPR004843">
    <property type="entry name" value="Calcineurin-like_PHP"/>
</dbReference>
<gene>
    <name evidence="2" type="ORF">PABY_22010</name>
</gene>
<accession>A0ABM8IZX0</accession>
<keyword evidence="3" id="KW-1185">Reference proteome</keyword>
<feature type="domain" description="Calcineurin-like phosphoesterase" evidence="1">
    <location>
        <begin position="2"/>
        <end position="179"/>
    </location>
</feature>
<evidence type="ECO:0000313" key="3">
    <source>
        <dbReference type="Proteomes" id="UP001341135"/>
    </source>
</evidence>
<organism evidence="2 3">
    <name type="scientific">Pyrodictium abyssi</name>
    <dbReference type="NCBI Taxonomy" id="54256"/>
    <lineage>
        <taxon>Archaea</taxon>
        <taxon>Thermoproteota</taxon>
        <taxon>Thermoprotei</taxon>
        <taxon>Desulfurococcales</taxon>
        <taxon>Pyrodictiaceae</taxon>
        <taxon>Pyrodictium</taxon>
    </lineage>
</organism>
<dbReference type="SUPFAM" id="SSF56300">
    <property type="entry name" value="Metallo-dependent phosphatases"/>
    <property type="match status" value="1"/>
</dbReference>
<evidence type="ECO:0000259" key="1">
    <source>
        <dbReference type="Pfam" id="PF00149"/>
    </source>
</evidence>
<dbReference type="PANTHER" id="PTHR37523:SF1">
    <property type="entry name" value="CALCINEURIN-LIKE PHOSPHOESTERASE DOMAIN-CONTAINING PROTEIN"/>
    <property type="match status" value="1"/>
</dbReference>
<dbReference type="Proteomes" id="UP001341135">
    <property type="component" value="Chromosome"/>
</dbReference>
<name>A0ABM8IZX0_9CREN</name>
<dbReference type="PANTHER" id="PTHR37523">
    <property type="entry name" value="METALLOPHOSPHOESTERASE"/>
    <property type="match status" value="1"/>
</dbReference>
<dbReference type="EMBL" id="AP028907">
    <property type="protein sequence ID" value="BES82634.1"/>
    <property type="molecule type" value="Genomic_DNA"/>
</dbReference>
<dbReference type="Pfam" id="PF00149">
    <property type="entry name" value="Metallophos"/>
    <property type="match status" value="1"/>
</dbReference>